<keyword evidence="4" id="KW-1185">Reference proteome</keyword>
<feature type="compositionally biased region" description="Basic and acidic residues" evidence="1">
    <location>
        <begin position="213"/>
        <end position="231"/>
    </location>
</feature>
<protein>
    <submittedName>
        <fullName evidence="3">DUF1707 domain-containing protein</fullName>
    </submittedName>
</protein>
<feature type="compositionally biased region" description="Low complexity" evidence="1">
    <location>
        <begin position="53"/>
        <end position="72"/>
    </location>
</feature>
<reference evidence="3 4" key="1">
    <citation type="submission" date="2019-07" db="EMBL/GenBank/DDBJ databases">
        <authorList>
            <person name="Zhu P."/>
        </authorList>
    </citation>
    <scope>NUCLEOTIDE SEQUENCE [LARGE SCALE GENOMIC DNA]</scope>
    <source>
        <strain evidence="3 4">SSL-25</strain>
    </source>
</reference>
<name>A0A5B8IQG9_9ACTN</name>
<dbReference type="Pfam" id="PF08044">
    <property type="entry name" value="DUF1707"/>
    <property type="match status" value="1"/>
</dbReference>
<proteinExistence type="predicted"/>
<feature type="region of interest" description="Disordered" evidence="1">
    <location>
        <begin position="197"/>
        <end position="231"/>
    </location>
</feature>
<dbReference type="PANTHER" id="PTHR40763:SF4">
    <property type="entry name" value="DUF1707 DOMAIN-CONTAINING PROTEIN"/>
    <property type="match status" value="1"/>
</dbReference>
<dbReference type="OrthoDB" id="3625082at2"/>
<gene>
    <name evidence="3" type="ORF">FQU76_10660</name>
</gene>
<dbReference type="KEGG" id="sqz:FQU76_10660"/>
<evidence type="ECO:0000313" key="4">
    <source>
        <dbReference type="Proteomes" id="UP000320580"/>
    </source>
</evidence>
<dbReference type="Proteomes" id="UP000320580">
    <property type="component" value="Chromosome"/>
</dbReference>
<organism evidence="3 4">
    <name type="scientific">Streptomyces qinzhouensis</name>
    <dbReference type="NCBI Taxonomy" id="2599401"/>
    <lineage>
        <taxon>Bacteria</taxon>
        <taxon>Bacillati</taxon>
        <taxon>Actinomycetota</taxon>
        <taxon>Actinomycetes</taxon>
        <taxon>Kitasatosporales</taxon>
        <taxon>Streptomycetaceae</taxon>
        <taxon>Streptomyces</taxon>
    </lineage>
</organism>
<dbReference type="AlphaFoldDB" id="A0A5B8IQG9"/>
<dbReference type="PANTHER" id="PTHR40763">
    <property type="entry name" value="MEMBRANE PROTEIN-RELATED"/>
    <property type="match status" value="1"/>
</dbReference>
<feature type="domain" description="DUF1707" evidence="2">
    <location>
        <begin position="1"/>
        <end position="53"/>
    </location>
</feature>
<evidence type="ECO:0000256" key="1">
    <source>
        <dbReference type="SAM" id="MobiDB-lite"/>
    </source>
</evidence>
<sequence>MRASDTERERIAERLREAVAEGRLTMEEFNERLDAVYQARTLGELEPLVSDLPATPSAGATPAAAPAAGRAPQRWSERIGGEVTSRKAFAVWGGFGRQGRWTVPKVFSAFVMMGGGDLDLREANFEDREVTIRCWAIMGAVDVIVPPEVTVEVKGLGIMGSFGEYGDNDSVPDPAAPRIRFEGMGLMGGVRILRKRSKADGAHGAHGPAQPGPERRGPGHLNEGDDRRQLG</sequence>
<feature type="region of interest" description="Disordered" evidence="1">
    <location>
        <begin position="52"/>
        <end position="72"/>
    </location>
</feature>
<evidence type="ECO:0000313" key="3">
    <source>
        <dbReference type="EMBL" id="QDY80928.1"/>
    </source>
</evidence>
<dbReference type="EMBL" id="CP042266">
    <property type="protein sequence ID" value="QDY80928.1"/>
    <property type="molecule type" value="Genomic_DNA"/>
</dbReference>
<dbReference type="InterPro" id="IPR012551">
    <property type="entry name" value="DUF1707_SHOCT-like"/>
</dbReference>
<evidence type="ECO:0000259" key="2">
    <source>
        <dbReference type="Pfam" id="PF08044"/>
    </source>
</evidence>
<accession>A0A5B8IQG9</accession>